<dbReference type="EMBL" id="JRPF02000006">
    <property type="protein sequence ID" value="TLD78353.1"/>
    <property type="molecule type" value="Genomic_DNA"/>
</dbReference>
<dbReference type="SMART" id="SM00450">
    <property type="entry name" value="RHOD"/>
    <property type="match status" value="1"/>
</dbReference>
<dbReference type="RefSeq" id="WP_034325915.1">
    <property type="nucleotide sequence ID" value="NZ_CAJTQN010000010.1"/>
</dbReference>
<protein>
    <submittedName>
        <fullName evidence="2">Rhodanese-like domain protein</fullName>
    </submittedName>
    <submittedName>
        <fullName evidence="3">Rhodanese-like domain-containing protein</fullName>
    </submittedName>
</protein>
<dbReference type="Pfam" id="PF00581">
    <property type="entry name" value="Rhodanese"/>
    <property type="match status" value="1"/>
</dbReference>
<evidence type="ECO:0000313" key="3">
    <source>
        <dbReference type="EMBL" id="TLD78353.1"/>
    </source>
</evidence>
<dbReference type="OrthoDB" id="9789585at2"/>
<name>A0A099UDZ0_9HELI</name>
<feature type="domain" description="Rhodanese" evidence="1">
    <location>
        <begin position="94"/>
        <end position="211"/>
    </location>
</feature>
<evidence type="ECO:0000313" key="2">
    <source>
        <dbReference type="EMBL" id="CUU39173.1"/>
    </source>
</evidence>
<accession>A0A099UDZ0</accession>
<dbReference type="AlphaFoldDB" id="A0A099UDZ0"/>
<dbReference type="EMBL" id="LN907858">
    <property type="protein sequence ID" value="CUU39173.1"/>
    <property type="molecule type" value="Genomic_DNA"/>
</dbReference>
<dbReference type="Gene3D" id="3.40.250.10">
    <property type="entry name" value="Rhodanese-like domain"/>
    <property type="match status" value="1"/>
</dbReference>
<reference evidence="3 4" key="1">
    <citation type="journal article" date="2014" name="Genome Announc.">
        <title>Draft genome sequences of eight enterohepatic helicobacter species isolated from both laboratory and wild rodents.</title>
        <authorList>
            <person name="Sheh A."/>
            <person name="Shen Z."/>
            <person name="Fox J.G."/>
        </authorList>
    </citation>
    <scope>NUCLEOTIDE SEQUENCE [LARGE SCALE GENOMIC DNA]</scope>
    <source>
        <strain evidence="3 4">MIT 98-6810</strain>
    </source>
</reference>
<dbReference type="STRING" id="76936.BN2458_PEG0286"/>
<dbReference type="PROSITE" id="PS50206">
    <property type="entry name" value="RHODANESE_3"/>
    <property type="match status" value="1"/>
</dbReference>
<dbReference type="InterPro" id="IPR001763">
    <property type="entry name" value="Rhodanese-like_dom"/>
</dbReference>
<proteinExistence type="predicted"/>
<evidence type="ECO:0000259" key="1">
    <source>
        <dbReference type="PROSITE" id="PS50206"/>
    </source>
</evidence>
<organism evidence="2 5">
    <name type="scientific">Helicobacter typhlonius</name>
    <dbReference type="NCBI Taxonomy" id="76936"/>
    <lineage>
        <taxon>Bacteria</taxon>
        <taxon>Pseudomonadati</taxon>
        <taxon>Campylobacterota</taxon>
        <taxon>Epsilonproteobacteria</taxon>
        <taxon>Campylobacterales</taxon>
        <taxon>Helicobacteraceae</taxon>
        <taxon>Helicobacter</taxon>
    </lineage>
</organism>
<dbReference type="Proteomes" id="UP000064525">
    <property type="component" value="Chromosome I"/>
</dbReference>
<reference evidence="2" key="2">
    <citation type="submission" date="2015-11" db="EMBL/GenBank/DDBJ databases">
        <authorList>
            <person name="Zhang Y."/>
            <person name="Guo Z."/>
        </authorList>
    </citation>
    <scope>NUCLEOTIDE SEQUENCE</scope>
    <source>
        <strain evidence="2">1</strain>
    </source>
</reference>
<evidence type="ECO:0000313" key="4">
    <source>
        <dbReference type="Proteomes" id="UP000029925"/>
    </source>
</evidence>
<reference evidence="5" key="3">
    <citation type="submission" date="2015-11" db="EMBL/GenBank/DDBJ databases">
        <authorList>
            <person name="Anvar S.Y."/>
        </authorList>
    </citation>
    <scope>NUCLEOTIDE SEQUENCE [LARGE SCALE GENOMIC DNA]</scope>
</reference>
<dbReference type="SUPFAM" id="SSF52821">
    <property type="entry name" value="Rhodanese/Cell cycle control phosphatase"/>
    <property type="match status" value="1"/>
</dbReference>
<evidence type="ECO:0000313" key="5">
    <source>
        <dbReference type="Proteomes" id="UP000064525"/>
    </source>
</evidence>
<gene>
    <name evidence="2" type="ORF">BN2458_PEG0286</name>
    <name evidence="3" type="ORF">LS75_006145</name>
</gene>
<keyword evidence="4" id="KW-1185">Reference proteome</keyword>
<dbReference type="PATRIC" id="fig|76936.10.peg.276"/>
<sequence length="219" mass="24295">MKKMLMFALCLMFWGCADSKDEKNTSAKFVDIYPQVVALTEKRAAGDEAGAKMIQDSLLQSGIAHNLIEDTASLISRAATSGYTLITPNELNAHNGEFVIISTLPRGIYNLGLIPNAKHFEFAISPTLNDNGSEWNWEADALSRPQEEFIHLLGENKDAKIVFYDSGEHIYAPMGSAHIGIMWAKHLGYTQLYRLVGGFNAWKDLGLPITTEKPHCCEM</sequence>
<dbReference type="KEGG" id="hty:BN2458_PEG0286"/>
<dbReference type="InterPro" id="IPR036873">
    <property type="entry name" value="Rhodanese-like_dom_sf"/>
</dbReference>
<dbReference type="Proteomes" id="UP000029925">
    <property type="component" value="Unassembled WGS sequence"/>
</dbReference>
<dbReference type="GeneID" id="78150621"/>